<feature type="domain" description="Phosphatidic acid phosphatase type 2/haloperoxidase" evidence="3">
    <location>
        <begin position="89"/>
        <end position="205"/>
    </location>
</feature>
<proteinExistence type="predicted"/>
<dbReference type="Proteomes" id="UP000825799">
    <property type="component" value="Chromosome"/>
</dbReference>
<dbReference type="EMBL" id="CP080590">
    <property type="protein sequence ID" value="QYO75569.1"/>
    <property type="molecule type" value="Genomic_DNA"/>
</dbReference>
<feature type="transmembrane region" description="Helical" evidence="1">
    <location>
        <begin position="93"/>
        <end position="114"/>
    </location>
</feature>
<keyword evidence="5" id="KW-1185">Reference proteome</keyword>
<dbReference type="Pfam" id="PF01569">
    <property type="entry name" value="PAP2"/>
    <property type="match status" value="1"/>
</dbReference>
<organism evidence="4 5">
    <name type="scientific">Devosia salina</name>
    <dbReference type="NCBI Taxonomy" id="2860336"/>
    <lineage>
        <taxon>Bacteria</taxon>
        <taxon>Pseudomonadati</taxon>
        <taxon>Pseudomonadota</taxon>
        <taxon>Alphaproteobacteria</taxon>
        <taxon>Hyphomicrobiales</taxon>
        <taxon>Devosiaceae</taxon>
        <taxon>Devosia</taxon>
    </lineage>
</organism>
<evidence type="ECO:0000256" key="2">
    <source>
        <dbReference type="SAM" id="SignalP"/>
    </source>
</evidence>
<name>A0ABX8W9C1_9HYPH</name>
<dbReference type="InterPro" id="IPR000326">
    <property type="entry name" value="PAP2/HPO"/>
</dbReference>
<evidence type="ECO:0000259" key="3">
    <source>
        <dbReference type="SMART" id="SM00014"/>
    </source>
</evidence>
<protein>
    <submittedName>
        <fullName evidence="4">Phosphatase PAP2 family protein</fullName>
    </submittedName>
</protein>
<feature type="transmembrane region" description="Helical" evidence="1">
    <location>
        <begin position="134"/>
        <end position="151"/>
    </location>
</feature>
<keyword evidence="1" id="KW-0472">Membrane</keyword>
<feature type="transmembrane region" description="Helical" evidence="1">
    <location>
        <begin position="163"/>
        <end position="184"/>
    </location>
</feature>
<feature type="signal peptide" evidence="2">
    <location>
        <begin position="1"/>
        <end position="23"/>
    </location>
</feature>
<keyword evidence="1" id="KW-0812">Transmembrane</keyword>
<evidence type="ECO:0000313" key="4">
    <source>
        <dbReference type="EMBL" id="QYO75569.1"/>
    </source>
</evidence>
<keyword evidence="2" id="KW-0732">Signal</keyword>
<dbReference type="RefSeq" id="WP_220304067.1">
    <property type="nucleotide sequence ID" value="NZ_CP080590.1"/>
</dbReference>
<dbReference type="SMART" id="SM00014">
    <property type="entry name" value="acidPPc"/>
    <property type="match status" value="1"/>
</dbReference>
<dbReference type="PANTHER" id="PTHR14969:SF13">
    <property type="entry name" value="AT30094P"/>
    <property type="match status" value="1"/>
</dbReference>
<dbReference type="InterPro" id="IPR036938">
    <property type="entry name" value="PAP2/HPO_sf"/>
</dbReference>
<sequence>MKLKNYVPLGILAALLGAFGMVADEVSEGETLAFDNSVLLALRVPGDPATPVGPSWVPEAARDVTALGSFSVLTILVVGVVAFLALIGKRGTALFLTASVLGGTTVSTLLKALFDRPRPELTGVAKVFTASFPSGHATISAVVYLTLGAILAEISASRKLTTFFYSAAAFLSVLVGLSRIYLGVHFPTDVVAGWSIGSAWALLCLLIFSAVRAKWADREVIRPSTK</sequence>
<feature type="chain" id="PRO_5047546327" evidence="2">
    <location>
        <begin position="24"/>
        <end position="226"/>
    </location>
</feature>
<gene>
    <name evidence="4" type="ORF">K1X15_13105</name>
</gene>
<feature type="transmembrane region" description="Helical" evidence="1">
    <location>
        <begin position="190"/>
        <end position="211"/>
    </location>
</feature>
<dbReference type="PANTHER" id="PTHR14969">
    <property type="entry name" value="SPHINGOSINE-1-PHOSPHATE PHOSPHOHYDROLASE"/>
    <property type="match status" value="1"/>
</dbReference>
<evidence type="ECO:0000313" key="5">
    <source>
        <dbReference type="Proteomes" id="UP000825799"/>
    </source>
</evidence>
<evidence type="ECO:0000256" key="1">
    <source>
        <dbReference type="SAM" id="Phobius"/>
    </source>
</evidence>
<dbReference type="CDD" id="cd03392">
    <property type="entry name" value="PAP2_like_2"/>
    <property type="match status" value="1"/>
</dbReference>
<dbReference type="SUPFAM" id="SSF48317">
    <property type="entry name" value="Acid phosphatase/Vanadium-dependent haloperoxidase"/>
    <property type="match status" value="1"/>
</dbReference>
<accession>A0ABX8W9C1</accession>
<dbReference type="Gene3D" id="1.20.144.10">
    <property type="entry name" value="Phosphatidic acid phosphatase type 2/haloperoxidase"/>
    <property type="match status" value="2"/>
</dbReference>
<feature type="transmembrane region" description="Helical" evidence="1">
    <location>
        <begin position="64"/>
        <end position="86"/>
    </location>
</feature>
<keyword evidence="1" id="KW-1133">Transmembrane helix</keyword>
<reference evidence="4 5" key="1">
    <citation type="submission" date="2021-08" db="EMBL/GenBank/DDBJ databases">
        <title>Devosia salina sp. nov., isolated from the South China Sea sediment.</title>
        <authorList>
            <person name="Zhou Z."/>
        </authorList>
    </citation>
    <scope>NUCLEOTIDE SEQUENCE [LARGE SCALE GENOMIC DNA]</scope>
    <source>
        <strain evidence="4 5">SCS-3</strain>
    </source>
</reference>